<keyword evidence="6" id="KW-1185">Reference proteome</keyword>
<evidence type="ECO:0000259" key="4">
    <source>
        <dbReference type="PROSITE" id="PS51843"/>
    </source>
</evidence>
<evidence type="ECO:0000313" key="5">
    <source>
        <dbReference type="EMBL" id="OZC06556.1"/>
    </source>
</evidence>
<proteinExistence type="predicted"/>
<dbReference type="AlphaFoldDB" id="A0A238BNW9"/>
<evidence type="ECO:0000256" key="2">
    <source>
        <dbReference type="ARBA" id="ARBA00023163"/>
    </source>
</evidence>
<feature type="domain" description="NR LBD" evidence="4">
    <location>
        <begin position="1"/>
        <end position="152"/>
    </location>
</feature>
<sequence length="152" mass="17462">MLLDNIFHAVELGVRDRIILVNNTFIIPGHIPNIMPDENNEAIKYMMYGEQNGQLIDKLIAPMIDMNFTVGIFSNTSEFMALRLITFWNPTGVTLSPQTKNIIQMARNRAVNELYRWYSDQHFEAVDTRLGNVLLLLCPITAIRLSNHLDNE</sequence>
<organism evidence="5 6">
    <name type="scientific">Onchocerca flexuosa</name>
    <dbReference type="NCBI Taxonomy" id="387005"/>
    <lineage>
        <taxon>Eukaryota</taxon>
        <taxon>Metazoa</taxon>
        <taxon>Ecdysozoa</taxon>
        <taxon>Nematoda</taxon>
        <taxon>Chromadorea</taxon>
        <taxon>Rhabditida</taxon>
        <taxon>Spirurina</taxon>
        <taxon>Spiruromorpha</taxon>
        <taxon>Filarioidea</taxon>
        <taxon>Onchocercidae</taxon>
        <taxon>Onchocerca</taxon>
    </lineage>
</organism>
<gene>
    <name evidence="5" type="ORF">X798_06454</name>
</gene>
<reference evidence="5 6" key="1">
    <citation type="submission" date="2015-12" db="EMBL/GenBank/DDBJ databases">
        <title>Draft genome of the nematode, Onchocerca flexuosa.</title>
        <authorList>
            <person name="Mitreva M."/>
        </authorList>
    </citation>
    <scope>NUCLEOTIDE SEQUENCE [LARGE SCALE GENOMIC DNA]</scope>
    <source>
        <strain evidence="5">Red Deer</strain>
    </source>
</reference>
<evidence type="ECO:0000313" key="6">
    <source>
        <dbReference type="Proteomes" id="UP000242913"/>
    </source>
</evidence>
<dbReference type="InterPro" id="IPR035500">
    <property type="entry name" value="NHR-like_dom_sf"/>
</dbReference>
<protein>
    <recommendedName>
        <fullName evidence="4">NR LBD domain-containing protein</fullName>
    </recommendedName>
</protein>
<dbReference type="OrthoDB" id="5799552at2759"/>
<keyword evidence="2" id="KW-0804">Transcription</keyword>
<keyword evidence="1" id="KW-0805">Transcription regulation</keyword>
<keyword evidence="3" id="KW-0675">Receptor</keyword>
<dbReference type="Proteomes" id="UP000242913">
    <property type="component" value="Unassembled WGS sequence"/>
</dbReference>
<dbReference type="SUPFAM" id="SSF48508">
    <property type="entry name" value="Nuclear receptor ligand-binding domain"/>
    <property type="match status" value="1"/>
</dbReference>
<dbReference type="EMBL" id="KZ270090">
    <property type="protein sequence ID" value="OZC06556.1"/>
    <property type="molecule type" value="Genomic_DNA"/>
</dbReference>
<name>A0A238BNW9_9BILA</name>
<evidence type="ECO:0000256" key="1">
    <source>
        <dbReference type="ARBA" id="ARBA00023015"/>
    </source>
</evidence>
<dbReference type="Pfam" id="PF00104">
    <property type="entry name" value="Hormone_recep"/>
    <property type="match status" value="1"/>
</dbReference>
<evidence type="ECO:0000256" key="3">
    <source>
        <dbReference type="ARBA" id="ARBA00023170"/>
    </source>
</evidence>
<accession>A0A238BNW9</accession>
<dbReference type="InterPro" id="IPR000536">
    <property type="entry name" value="Nucl_hrmn_rcpt_lig-bd"/>
</dbReference>
<dbReference type="Gene3D" id="1.10.565.10">
    <property type="entry name" value="Retinoid X Receptor"/>
    <property type="match status" value="1"/>
</dbReference>
<dbReference type="PROSITE" id="PS51843">
    <property type="entry name" value="NR_LBD"/>
    <property type="match status" value="1"/>
</dbReference>